<dbReference type="Proteomes" id="UP000546173">
    <property type="component" value="Unassembled WGS sequence"/>
</dbReference>
<evidence type="ECO:0000313" key="2">
    <source>
        <dbReference type="EMBL" id="MBC2678935.1"/>
    </source>
</evidence>
<proteinExistence type="predicted"/>
<keyword evidence="3" id="KW-1185">Reference proteome</keyword>
<protein>
    <recommendedName>
        <fullName evidence="4">Transmembrane protein</fullName>
    </recommendedName>
</protein>
<keyword evidence="1" id="KW-1133">Transmembrane helix</keyword>
<feature type="transmembrane region" description="Helical" evidence="1">
    <location>
        <begin position="12"/>
        <end position="35"/>
    </location>
</feature>
<keyword evidence="1" id="KW-0472">Membrane</keyword>
<dbReference type="AlphaFoldDB" id="A0A7X1G5L1"/>
<dbReference type="RefSeq" id="WP_185794415.1">
    <property type="nucleotide sequence ID" value="NZ_JACMYH010000002.1"/>
</dbReference>
<comment type="caution">
    <text evidence="2">The sequence shown here is derived from an EMBL/GenBank/DDBJ whole genome shotgun (WGS) entry which is preliminary data.</text>
</comment>
<dbReference type="EMBL" id="JACMYH010000002">
    <property type="protein sequence ID" value="MBC2678935.1"/>
    <property type="molecule type" value="Genomic_DNA"/>
</dbReference>
<keyword evidence="1" id="KW-0812">Transmembrane</keyword>
<evidence type="ECO:0008006" key="4">
    <source>
        <dbReference type="Google" id="ProtNLM"/>
    </source>
</evidence>
<gene>
    <name evidence="2" type="ORF">H7993_11120</name>
</gene>
<feature type="transmembrane region" description="Helical" evidence="1">
    <location>
        <begin position="137"/>
        <end position="159"/>
    </location>
</feature>
<evidence type="ECO:0000313" key="3">
    <source>
        <dbReference type="Proteomes" id="UP000546173"/>
    </source>
</evidence>
<reference evidence="2 3" key="1">
    <citation type="submission" date="2020-08" db="EMBL/GenBank/DDBJ databases">
        <title>Pseudomonas sp. nov.</title>
        <authorList>
            <person name="Gieschler S."/>
            <person name="Fiedler G."/>
            <person name="Brinks E."/>
            <person name="Boehnlein C."/>
            <person name="Franz C.M.A.P."/>
            <person name="Kabisch J."/>
        </authorList>
    </citation>
    <scope>NUCLEOTIDE SEQUENCE [LARGE SCALE GENOMIC DNA]</scope>
    <source>
        <strain evidence="2 3">MBT-2</strain>
    </source>
</reference>
<evidence type="ECO:0000256" key="1">
    <source>
        <dbReference type="SAM" id="Phobius"/>
    </source>
</evidence>
<organism evidence="2 3">
    <name type="scientific">Pseudomonas baltica</name>
    <dbReference type="NCBI Taxonomy" id="2762576"/>
    <lineage>
        <taxon>Bacteria</taxon>
        <taxon>Pseudomonadati</taxon>
        <taxon>Pseudomonadota</taxon>
        <taxon>Gammaproteobacteria</taxon>
        <taxon>Pseudomonadales</taxon>
        <taxon>Pseudomonadaceae</taxon>
        <taxon>Pseudomonas</taxon>
    </lineage>
</organism>
<sequence>MYARPDLKYSLLFALAKCSIAGLSFAMVWLDIAVFHTDILEISFTEITQELMLALCALLFWSAPGPARKGGFEYLAAGFFACLLTRELDGLFDPISHSAWLWPFLAIAAVAIGRAESARHRRQTLQSLGAFLRTPTFAALATGFAVLIFSRIFGMGAFWHQVMGDGYQRLAKTTAEEGVELLAYGIWLCASFEYWVKCRLGESWSPQTAMS</sequence>
<accession>A0A7X1G5L1</accession>
<name>A0A7X1G5L1_9PSED</name>
<feature type="transmembrane region" description="Helical" evidence="1">
    <location>
        <begin position="100"/>
        <end position="116"/>
    </location>
</feature>